<sequence length="91" mass="10423">MKKVLAIGLLFVHIQSFGQSLHPNYKAQLNNNLEIKDIKQVKIKELPDLLSNKNSTPKYRIKVANISKIEEKANKHLNYKQHATSNSSKIK</sequence>
<protein>
    <submittedName>
        <fullName evidence="1">Uncharacterized protein</fullName>
    </submittedName>
</protein>
<reference evidence="1 2" key="1">
    <citation type="submission" date="2019-01" db="EMBL/GenBank/DDBJ databases">
        <authorList>
            <person name="Chen W.-M."/>
        </authorList>
    </citation>
    <scope>NUCLEOTIDE SEQUENCE [LARGE SCALE GENOMIC DNA]</scope>
    <source>
        <strain evidence="1 2">FSY-15</strain>
    </source>
</reference>
<evidence type="ECO:0000313" key="2">
    <source>
        <dbReference type="Proteomes" id="UP000282832"/>
    </source>
</evidence>
<evidence type="ECO:0000313" key="1">
    <source>
        <dbReference type="EMBL" id="RVU25749.1"/>
    </source>
</evidence>
<dbReference type="RefSeq" id="WP_127802916.1">
    <property type="nucleotide sequence ID" value="NZ_SACY01000002.1"/>
</dbReference>
<proteinExistence type="predicted"/>
<accession>A0A437PU19</accession>
<organism evidence="1 2">
    <name type="scientific">Sandaracinomonas limnophila</name>
    <dbReference type="NCBI Taxonomy" id="1862386"/>
    <lineage>
        <taxon>Bacteria</taxon>
        <taxon>Pseudomonadati</taxon>
        <taxon>Bacteroidota</taxon>
        <taxon>Cytophagia</taxon>
        <taxon>Cytophagales</taxon>
        <taxon>Flectobacillaceae</taxon>
        <taxon>Sandaracinomonas</taxon>
    </lineage>
</organism>
<dbReference type="Proteomes" id="UP000282832">
    <property type="component" value="Unassembled WGS sequence"/>
</dbReference>
<name>A0A437PU19_9BACT</name>
<dbReference type="EMBL" id="SACY01000002">
    <property type="protein sequence ID" value="RVU25749.1"/>
    <property type="molecule type" value="Genomic_DNA"/>
</dbReference>
<dbReference type="AlphaFoldDB" id="A0A437PU19"/>
<gene>
    <name evidence="1" type="ORF">EOJ36_04855</name>
</gene>
<keyword evidence="2" id="KW-1185">Reference proteome</keyword>
<comment type="caution">
    <text evidence="1">The sequence shown here is derived from an EMBL/GenBank/DDBJ whole genome shotgun (WGS) entry which is preliminary data.</text>
</comment>